<keyword evidence="2" id="KW-1185">Reference proteome</keyword>
<dbReference type="Proteomes" id="UP000243406">
    <property type="component" value="Unassembled WGS sequence"/>
</dbReference>
<dbReference type="Pfam" id="PF04463">
    <property type="entry name" value="2-thiour_desulf"/>
    <property type="match status" value="1"/>
</dbReference>
<gene>
    <name evidence="1" type="ORF">SAMN02745120_2661</name>
</gene>
<evidence type="ECO:0000313" key="1">
    <source>
        <dbReference type="EMBL" id="SKB68579.1"/>
    </source>
</evidence>
<dbReference type="RefSeq" id="WP_079590471.1">
    <property type="nucleotide sequence ID" value="NZ_FUYN01000008.1"/>
</dbReference>
<reference evidence="2" key="1">
    <citation type="submission" date="2017-02" db="EMBL/GenBank/DDBJ databases">
        <authorList>
            <person name="Varghese N."/>
            <person name="Submissions S."/>
        </authorList>
    </citation>
    <scope>NUCLEOTIDE SEQUENCE [LARGE SCALE GENOMIC DNA]</scope>
    <source>
        <strain evidence="2">ATCC 35199</strain>
    </source>
</reference>
<dbReference type="PANTHER" id="PTHR30087:SF1">
    <property type="entry name" value="HYPOTHETICAL CYTOSOLIC PROTEIN"/>
    <property type="match status" value="1"/>
</dbReference>
<accession>A0A1T5DAA0</accession>
<name>A0A1T5DAA0_9FIRM</name>
<dbReference type="AlphaFoldDB" id="A0A1T5DAA0"/>
<organism evidence="1 2">
    <name type="scientific">Acetoanaerobium noterae</name>
    <dbReference type="NCBI Taxonomy" id="745369"/>
    <lineage>
        <taxon>Bacteria</taxon>
        <taxon>Bacillati</taxon>
        <taxon>Bacillota</taxon>
        <taxon>Clostridia</taxon>
        <taxon>Peptostreptococcales</taxon>
        <taxon>Filifactoraceae</taxon>
        <taxon>Acetoanaerobium</taxon>
    </lineage>
</organism>
<dbReference type="EMBL" id="FUYN01000008">
    <property type="protein sequence ID" value="SKB68579.1"/>
    <property type="molecule type" value="Genomic_DNA"/>
</dbReference>
<sequence length="139" mass="14941">MKIVVSACLLGENCKYNGGNNLSEAVVSYVKGHEVIEICPEMLAGLGCPRPPVELVNGIIMTKDGINLDDKFHEGMRLAMEMIEGKEVDLAILQSRSPTCGVKQIYDGSFNGNLIKGQGIFAKALIAQGIKTIDSEDIS</sequence>
<dbReference type="PANTHER" id="PTHR30087">
    <property type="entry name" value="INNER MEMBRANE PROTEIN"/>
    <property type="match status" value="1"/>
</dbReference>
<dbReference type="InterPro" id="IPR007553">
    <property type="entry name" value="2-thiour_desulf"/>
</dbReference>
<evidence type="ECO:0000313" key="2">
    <source>
        <dbReference type="Proteomes" id="UP000243406"/>
    </source>
</evidence>
<protein>
    <submittedName>
        <fullName evidence="1">Uncharacterized conserved protein YbbK, DUF523 family</fullName>
    </submittedName>
</protein>
<proteinExistence type="predicted"/>
<dbReference type="OrthoDB" id="9797779at2"/>